<dbReference type="CDD" id="cd03801">
    <property type="entry name" value="GT4_PimA-like"/>
    <property type="match status" value="1"/>
</dbReference>
<sequence>MPSSLRVLYAAGPGNVIGTYQHWSQQKDDPSQVSVTYSGQFFEVCRELNANAYVISSCRDKRTLRDGAFILEHRPIPFRKATGLLYHAGQIWYGLRLAITAVRFRADVAVVADGTTHWFMLSLLPRLGVQVIPSLHCVLWRKFLPMRKLEKTALRWGKRLFQRDCRAILAISDDIAEQVAMITHRQHRTISIFTPVYRREQFALLKPPDEARSPFRVLFAGRIEPEKGVFDLLDIAKQTRSLSPNIVFDLCGDGSALDALRQAAATAGLADSFICHGHCDQSAMRRRYEASHAVIVPTRTDFVEGFNKVVVEGVLAGRPVVTSAACPALSAVREAVVEVPPNDIAAYAEALVTLMGDRAFYQQKQQACLKLQDRFYDPKRGWAARLKTLLLTCKSQNYGASALQPEYRET</sequence>
<name>A0A6M8BRV0_9CYAN</name>
<gene>
    <name evidence="2" type="ORF">HPC62_13205</name>
</gene>
<dbReference type="Gene3D" id="3.40.50.2000">
    <property type="entry name" value="Glycogen Phosphorylase B"/>
    <property type="match status" value="2"/>
</dbReference>
<feature type="domain" description="Glycosyl transferase family 1" evidence="1">
    <location>
        <begin position="213"/>
        <end position="361"/>
    </location>
</feature>
<dbReference type="Proteomes" id="UP000505210">
    <property type="component" value="Chromosome"/>
</dbReference>
<dbReference type="PANTHER" id="PTHR12526:SF638">
    <property type="entry name" value="SPORE COAT PROTEIN SA"/>
    <property type="match status" value="1"/>
</dbReference>
<dbReference type="SUPFAM" id="SSF53756">
    <property type="entry name" value="UDP-Glycosyltransferase/glycogen phosphorylase"/>
    <property type="match status" value="1"/>
</dbReference>
<keyword evidence="2" id="KW-0808">Transferase</keyword>
<evidence type="ECO:0000259" key="1">
    <source>
        <dbReference type="Pfam" id="PF00534"/>
    </source>
</evidence>
<dbReference type="Pfam" id="PF00534">
    <property type="entry name" value="Glycos_transf_1"/>
    <property type="match status" value="1"/>
</dbReference>
<organism evidence="2 3">
    <name type="scientific">Thermoleptolyngbya sichuanensis A183</name>
    <dbReference type="NCBI Taxonomy" id="2737172"/>
    <lineage>
        <taxon>Bacteria</taxon>
        <taxon>Bacillati</taxon>
        <taxon>Cyanobacteriota</taxon>
        <taxon>Cyanophyceae</taxon>
        <taxon>Oculatellales</taxon>
        <taxon>Oculatellaceae</taxon>
        <taxon>Thermoleptolyngbya</taxon>
        <taxon>Thermoleptolyngbya sichuanensis</taxon>
    </lineage>
</organism>
<dbReference type="InterPro" id="IPR001296">
    <property type="entry name" value="Glyco_trans_1"/>
</dbReference>
<dbReference type="PANTHER" id="PTHR12526">
    <property type="entry name" value="GLYCOSYLTRANSFERASE"/>
    <property type="match status" value="1"/>
</dbReference>
<dbReference type="EMBL" id="CP053661">
    <property type="protein sequence ID" value="QKD84945.1"/>
    <property type="molecule type" value="Genomic_DNA"/>
</dbReference>
<protein>
    <submittedName>
        <fullName evidence="2">Glycosyltransferase family 4 protein</fullName>
    </submittedName>
</protein>
<evidence type="ECO:0000313" key="3">
    <source>
        <dbReference type="Proteomes" id="UP000505210"/>
    </source>
</evidence>
<dbReference type="GO" id="GO:0016757">
    <property type="term" value="F:glycosyltransferase activity"/>
    <property type="evidence" value="ECO:0007669"/>
    <property type="project" value="InterPro"/>
</dbReference>
<reference evidence="2 3" key="1">
    <citation type="submission" date="2020-05" db="EMBL/GenBank/DDBJ databases">
        <title>Complete genome sequence of of a novel Thermoleptolyngbya strain isolated from hot springs of Ganzi, Sichuan China.</title>
        <authorList>
            <person name="Tang J."/>
            <person name="Daroch M."/>
            <person name="Li L."/>
            <person name="Waleron K."/>
            <person name="Waleron M."/>
            <person name="Waleron M."/>
        </authorList>
    </citation>
    <scope>NUCLEOTIDE SEQUENCE [LARGE SCALE GENOMIC DNA]</scope>
    <source>
        <strain evidence="2 3">PKUAC-SCTA183</strain>
    </source>
</reference>
<dbReference type="AlphaFoldDB" id="A0A6M8BRV0"/>
<evidence type="ECO:0000313" key="2">
    <source>
        <dbReference type="EMBL" id="QKD84945.1"/>
    </source>
</evidence>
<accession>A0A6M8BRV0</accession>
<keyword evidence="3" id="KW-1185">Reference proteome</keyword>
<proteinExistence type="predicted"/>
<dbReference type="KEGG" id="theu:HPC62_13205"/>